<gene>
    <name evidence="2" type="ORF">BDK51DRAFT_51372</name>
</gene>
<accession>A0A4P9WG72</accession>
<sequence length="319" mass="35812">MDSRKIKTILYWVTPTSIRDVQCFLGFASREVIYTRVVPMDHAPYFMLDERGHPQSALHEIASHVWGEKGDYAYFIQSAVAMYNVGRRLLEIPGYLPLEDCHKWVLGYPDTSSPEDEAGMKRVSGLQWSQESYKHVLQYYQNCKQILYEAGNQVLFIISGRATHQDLDARLIHCVPGRPLQDSRSSALPRPQTPTNSTSFRAATAKSGCISRAMEVMGEYKWTIEKIDDVMDFGRQAAKRRITNLEIEDVNNTESQVNCPTEQALSHLPSKAPLIKDPSVLSTLIPPEPFTTKSECLLVLGTILKQTSTSPGLCESGPS</sequence>
<name>A0A4P9WG72_9FUNG</name>
<proteinExistence type="predicted"/>
<dbReference type="AlphaFoldDB" id="A0A4P9WG72"/>
<dbReference type="EMBL" id="KZ994898">
    <property type="protein sequence ID" value="RKO91801.1"/>
    <property type="molecule type" value="Genomic_DNA"/>
</dbReference>
<reference evidence="3" key="1">
    <citation type="journal article" date="2018" name="Nat. Microbiol.">
        <title>Leveraging single-cell genomics to expand the fungal tree of life.</title>
        <authorList>
            <person name="Ahrendt S.R."/>
            <person name="Quandt C.A."/>
            <person name="Ciobanu D."/>
            <person name="Clum A."/>
            <person name="Salamov A."/>
            <person name="Andreopoulos B."/>
            <person name="Cheng J.F."/>
            <person name="Woyke T."/>
            <person name="Pelin A."/>
            <person name="Henrissat B."/>
            <person name="Reynolds N.K."/>
            <person name="Benny G.L."/>
            <person name="Smith M.E."/>
            <person name="James T.Y."/>
            <person name="Grigoriev I.V."/>
        </authorList>
    </citation>
    <scope>NUCLEOTIDE SEQUENCE [LARGE SCALE GENOMIC DNA]</scope>
</reference>
<protein>
    <submittedName>
        <fullName evidence="2">Uncharacterized protein</fullName>
    </submittedName>
</protein>
<feature type="region of interest" description="Disordered" evidence="1">
    <location>
        <begin position="180"/>
        <end position="199"/>
    </location>
</feature>
<evidence type="ECO:0000313" key="3">
    <source>
        <dbReference type="Proteomes" id="UP000269721"/>
    </source>
</evidence>
<organism evidence="2 3">
    <name type="scientific">Blyttiomyces helicus</name>
    <dbReference type="NCBI Taxonomy" id="388810"/>
    <lineage>
        <taxon>Eukaryota</taxon>
        <taxon>Fungi</taxon>
        <taxon>Fungi incertae sedis</taxon>
        <taxon>Chytridiomycota</taxon>
        <taxon>Chytridiomycota incertae sedis</taxon>
        <taxon>Chytridiomycetes</taxon>
        <taxon>Chytridiomycetes incertae sedis</taxon>
        <taxon>Blyttiomyces</taxon>
    </lineage>
</organism>
<keyword evidence="3" id="KW-1185">Reference proteome</keyword>
<evidence type="ECO:0000313" key="2">
    <source>
        <dbReference type="EMBL" id="RKO91801.1"/>
    </source>
</evidence>
<evidence type="ECO:0000256" key="1">
    <source>
        <dbReference type="SAM" id="MobiDB-lite"/>
    </source>
</evidence>
<dbReference type="OrthoDB" id="5550292at2759"/>
<dbReference type="Proteomes" id="UP000269721">
    <property type="component" value="Unassembled WGS sequence"/>
</dbReference>